<keyword evidence="8" id="KW-1185">Reference proteome</keyword>
<evidence type="ECO:0000313" key="7">
    <source>
        <dbReference type="EMBL" id="GAQ79369.1"/>
    </source>
</evidence>
<evidence type="ECO:0000256" key="5">
    <source>
        <dbReference type="SAM" id="MobiDB-lite"/>
    </source>
</evidence>
<feature type="region of interest" description="Disordered" evidence="5">
    <location>
        <begin position="194"/>
        <end position="229"/>
    </location>
</feature>
<dbReference type="InterPro" id="IPR001293">
    <property type="entry name" value="Znf_TRAF"/>
</dbReference>
<feature type="compositionally biased region" description="Polar residues" evidence="5">
    <location>
        <begin position="212"/>
        <end position="226"/>
    </location>
</feature>
<keyword evidence="2 4" id="KW-0863">Zinc-finger</keyword>
<evidence type="ECO:0000313" key="8">
    <source>
        <dbReference type="Proteomes" id="UP000054558"/>
    </source>
</evidence>
<feature type="zinc finger region" description="TRAF-type" evidence="4">
    <location>
        <begin position="282"/>
        <end position="330"/>
    </location>
</feature>
<evidence type="ECO:0000256" key="1">
    <source>
        <dbReference type="ARBA" id="ARBA00022723"/>
    </source>
</evidence>
<organism evidence="7 8">
    <name type="scientific">Klebsormidium nitens</name>
    <name type="common">Green alga</name>
    <name type="synonym">Ulothrix nitens</name>
    <dbReference type="NCBI Taxonomy" id="105231"/>
    <lineage>
        <taxon>Eukaryota</taxon>
        <taxon>Viridiplantae</taxon>
        <taxon>Streptophyta</taxon>
        <taxon>Klebsormidiophyceae</taxon>
        <taxon>Klebsormidiales</taxon>
        <taxon>Klebsormidiaceae</taxon>
        <taxon>Klebsormidium</taxon>
    </lineage>
</organism>
<dbReference type="Proteomes" id="UP000054558">
    <property type="component" value="Unassembled WGS sequence"/>
</dbReference>
<dbReference type="Pfam" id="PF02176">
    <property type="entry name" value="zf-TRAF"/>
    <property type="match status" value="1"/>
</dbReference>
<proteinExistence type="predicted"/>
<feature type="compositionally biased region" description="Polar residues" evidence="5">
    <location>
        <begin position="194"/>
        <end position="205"/>
    </location>
</feature>
<dbReference type="AlphaFoldDB" id="A0A1Y1HQ93"/>
<evidence type="ECO:0000256" key="3">
    <source>
        <dbReference type="ARBA" id="ARBA00022833"/>
    </source>
</evidence>
<dbReference type="EMBL" id="DF236978">
    <property type="protein sequence ID" value="GAQ79369.1"/>
    <property type="molecule type" value="Genomic_DNA"/>
</dbReference>
<evidence type="ECO:0000259" key="6">
    <source>
        <dbReference type="PROSITE" id="PS50145"/>
    </source>
</evidence>
<feature type="region of interest" description="Disordered" evidence="5">
    <location>
        <begin position="382"/>
        <end position="406"/>
    </location>
</feature>
<reference evidence="7 8" key="1">
    <citation type="journal article" date="2014" name="Nat. Commun.">
        <title>Klebsormidium flaccidum genome reveals primary factors for plant terrestrial adaptation.</title>
        <authorList>
            <person name="Hori K."/>
            <person name="Maruyama F."/>
            <person name="Fujisawa T."/>
            <person name="Togashi T."/>
            <person name="Yamamoto N."/>
            <person name="Seo M."/>
            <person name="Sato S."/>
            <person name="Yamada T."/>
            <person name="Mori H."/>
            <person name="Tajima N."/>
            <person name="Moriyama T."/>
            <person name="Ikeuchi M."/>
            <person name="Watanabe M."/>
            <person name="Wada H."/>
            <person name="Kobayashi K."/>
            <person name="Saito M."/>
            <person name="Masuda T."/>
            <person name="Sasaki-Sekimoto Y."/>
            <person name="Mashiguchi K."/>
            <person name="Awai K."/>
            <person name="Shimojima M."/>
            <person name="Masuda S."/>
            <person name="Iwai M."/>
            <person name="Nobusawa T."/>
            <person name="Narise T."/>
            <person name="Kondo S."/>
            <person name="Saito H."/>
            <person name="Sato R."/>
            <person name="Murakawa M."/>
            <person name="Ihara Y."/>
            <person name="Oshima-Yamada Y."/>
            <person name="Ohtaka K."/>
            <person name="Satoh M."/>
            <person name="Sonobe K."/>
            <person name="Ishii M."/>
            <person name="Ohtani R."/>
            <person name="Kanamori-Sato M."/>
            <person name="Honoki R."/>
            <person name="Miyazaki D."/>
            <person name="Mochizuki H."/>
            <person name="Umetsu J."/>
            <person name="Higashi K."/>
            <person name="Shibata D."/>
            <person name="Kamiya Y."/>
            <person name="Sato N."/>
            <person name="Nakamura Y."/>
            <person name="Tabata S."/>
            <person name="Ida S."/>
            <person name="Kurokawa K."/>
            <person name="Ohta H."/>
        </authorList>
    </citation>
    <scope>NUCLEOTIDE SEQUENCE [LARGE SCALE GENOMIC DNA]</scope>
    <source>
        <strain evidence="7 8">NIES-2285</strain>
    </source>
</reference>
<accession>A0A1Y1HQ93</accession>
<feature type="region of interest" description="Disordered" evidence="5">
    <location>
        <begin position="123"/>
        <end position="143"/>
    </location>
</feature>
<name>A0A1Y1HQ93_KLENI</name>
<protein>
    <submittedName>
        <fullName evidence="7">Putative traf-type zinc finger family protein</fullName>
    </submittedName>
</protein>
<feature type="compositionally biased region" description="Acidic residues" evidence="5">
    <location>
        <begin position="384"/>
        <end position="395"/>
    </location>
</feature>
<keyword evidence="3 4" id="KW-0862">Zinc</keyword>
<gene>
    <name evidence="7" type="ORF">KFL_000290190</name>
</gene>
<dbReference type="Gene3D" id="3.30.40.10">
    <property type="entry name" value="Zinc/RING finger domain, C3HC4 (zinc finger)"/>
    <property type="match status" value="1"/>
</dbReference>
<evidence type="ECO:0000256" key="4">
    <source>
        <dbReference type="PROSITE-ProRule" id="PRU00207"/>
    </source>
</evidence>
<dbReference type="SUPFAM" id="SSF49599">
    <property type="entry name" value="TRAF domain-like"/>
    <property type="match status" value="1"/>
</dbReference>
<keyword evidence="1 4" id="KW-0479">Metal-binding</keyword>
<sequence length="419" mass="45034">MDGCFEGQAGQGGCIVAPTLGFAAHRGGSLEALQASASHSAVRSFAQPAQTSAAWTMFPAQQQYELSLPRHLVEQAKRHQDQGTTASNQPSLVAPSRLFSDTAPTLQFPCDSFAQRLFNGAQPTTMDSTPAPPSTAPVPVPTPSQQMLWHSCGGRKRPRAMIEAPHLPWRTAPSQLLGSQEVPQVRLAIPLSHPSSPVINASPSETFRLPSRSASPTPAQSQQTEEVNCGREERGPCERVCLPRPALATPAQPVLLPGSKLLSPPVLCDLCGQRRPIGLMGAHLKLECPFTPAQCPHKGCSWQGPRQLLKLHVDEICKWVLVPCPFTAPGWPPTIPRGLVRNWQFQPAGGRVQTAAGKCPAGIASPCPVIPEKGRRHVSINESSELDEEDSELQSDADSAWSRTRAPARPLLAGVPRMF</sequence>
<evidence type="ECO:0000256" key="2">
    <source>
        <dbReference type="ARBA" id="ARBA00022771"/>
    </source>
</evidence>
<dbReference type="PROSITE" id="PS50145">
    <property type="entry name" value="ZF_TRAF"/>
    <property type="match status" value="1"/>
</dbReference>
<dbReference type="GO" id="GO:0008270">
    <property type="term" value="F:zinc ion binding"/>
    <property type="evidence" value="ECO:0007669"/>
    <property type="project" value="UniProtKB-KW"/>
</dbReference>
<feature type="compositionally biased region" description="Pro residues" evidence="5">
    <location>
        <begin position="130"/>
        <end position="142"/>
    </location>
</feature>
<dbReference type="InterPro" id="IPR013083">
    <property type="entry name" value="Znf_RING/FYVE/PHD"/>
</dbReference>
<feature type="domain" description="TRAF-type" evidence="6">
    <location>
        <begin position="282"/>
        <end position="330"/>
    </location>
</feature>